<gene>
    <name evidence="2" type="ORF">SAMN04488700_1736</name>
</gene>
<dbReference type="RefSeq" id="WP_085559852.1">
    <property type="nucleotide sequence ID" value="NZ_FOAH01000005.1"/>
</dbReference>
<reference evidence="2 3" key="1">
    <citation type="submission" date="2017-04" db="EMBL/GenBank/DDBJ databases">
        <authorList>
            <person name="Afonso C.L."/>
            <person name="Miller P.J."/>
            <person name="Scott M.A."/>
            <person name="Spackman E."/>
            <person name="Goraichik I."/>
            <person name="Dimitrov K.M."/>
            <person name="Suarez D.L."/>
            <person name="Swayne D.E."/>
        </authorList>
    </citation>
    <scope>NUCLEOTIDE SEQUENCE [LARGE SCALE GENOMIC DNA]</scope>
    <source>
        <strain evidence="2 3">LMG26642</strain>
    </source>
</reference>
<protein>
    <submittedName>
        <fullName evidence="2">Uncharacterized protein family (UPF0236)</fullName>
    </submittedName>
</protein>
<organism evidence="2 3">
    <name type="scientific">Carnobacterium iners</name>
    <dbReference type="NCBI Taxonomy" id="1073423"/>
    <lineage>
        <taxon>Bacteria</taxon>
        <taxon>Bacillati</taxon>
        <taxon>Bacillota</taxon>
        <taxon>Bacilli</taxon>
        <taxon>Lactobacillales</taxon>
        <taxon>Carnobacteriaceae</taxon>
        <taxon>Carnobacterium</taxon>
    </lineage>
</organism>
<name>A0A1X7NBE1_9LACT</name>
<dbReference type="STRING" id="1073423.SAMN04488700_1736"/>
<comment type="similarity">
    <text evidence="1">Belongs to the UPF0236 family.</text>
</comment>
<keyword evidence="3" id="KW-1185">Reference proteome</keyword>
<evidence type="ECO:0000313" key="3">
    <source>
        <dbReference type="Proteomes" id="UP000193435"/>
    </source>
</evidence>
<dbReference type="OrthoDB" id="2162583at2"/>
<proteinExistence type="inferred from homology"/>
<dbReference type="Pfam" id="PF06782">
    <property type="entry name" value="UPF0236"/>
    <property type="match status" value="1"/>
</dbReference>
<dbReference type="EMBL" id="FXBJ01000002">
    <property type="protein sequence ID" value="SMH34942.1"/>
    <property type="molecule type" value="Genomic_DNA"/>
</dbReference>
<dbReference type="Proteomes" id="UP000193435">
    <property type="component" value="Unassembled WGS sequence"/>
</dbReference>
<accession>A0A1X7NBE1</accession>
<dbReference type="InterPro" id="IPR009620">
    <property type="entry name" value="UPF0236"/>
</dbReference>
<evidence type="ECO:0000313" key="2">
    <source>
        <dbReference type="EMBL" id="SMH34942.1"/>
    </source>
</evidence>
<dbReference type="AlphaFoldDB" id="A0A1X7NBE1"/>
<dbReference type="NCBIfam" id="NF033529">
    <property type="entry name" value="transpos_ISLre2"/>
    <property type="match status" value="1"/>
</dbReference>
<evidence type="ECO:0000256" key="1">
    <source>
        <dbReference type="ARBA" id="ARBA00006539"/>
    </source>
</evidence>
<sequence length="469" mass="54127">MDKIITKLYEIIKESSDLIATEESIQLYMYETFAELVGDIFTHLNQVAKEQKQSEGWKVKRADWKTVQFLFGPVRYHRTLMVDHESQNHYPLDECLGIRNYQRHSPLVEVKVAELASKCTYRDTADLLKEWTAVMISHQTVGSLLKRVGTAQSREDEESVLELEEAAELPKGKKVNYFYAEADGVFVRGTKKKKSLEVRHAIVYEGWEKNGKRVSLKEPKAIMTTKKTAGFWAEVQAFTANHYALQQAQVITNSDGGQGYTADKFQEAFSQSNYPVLNQLDSYHVYQGLNRAFGAQATLFKRQVKQALKAHNLDDLTVWLDTYESTLDETLALEKLKIFRTYVLRNWDRIFDWREKVEQAPKDARGLGAMESNQRHISFRMKKRGMHWSEEGCEAMVKVKQGMLNHTLREAYLHQQNRSARQQRKLKQTIRLSSLLHEKTRQSVGAKNGAIPLYASHSSAMGQLFKTFR</sequence>